<dbReference type="Gramene" id="AET1Gv21025800.1">
    <property type="protein sequence ID" value="AET1Gv21025800.1"/>
    <property type="gene ID" value="AET1Gv21025800"/>
</dbReference>
<accession>A0A453A3J0</accession>
<protein>
    <submittedName>
        <fullName evidence="1">Uncharacterized protein</fullName>
    </submittedName>
</protein>
<reference evidence="1" key="3">
    <citation type="journal article" date="2017" name="Nature">
        <title>Genome sequence of the progenitor of the wheat D genome Aegilops tauschii.</title>
        <authorList>
            <person name="Luo M.C."/>
            <person name="Gu Y.Q."/>
            <person name="Puiu D."/>
            <person name="Wang H."/>
            <person name="Twardziok S.O."/>
            <person name="Deal K.R."/>
            <person name="Huo N."/>
            <person name="Zhu T."/>
            <person name="Wang L."/>
            <person name="Wang Y."/>
            <person name="McGuire P.E."/>
            <person name="Liu S."/>
            <person name="Long H."/>
            <person name="Ramasamy R.K."/>
            <person name="Rodriguez J.C."/>
            <person name="Van S.L."/>
            <person name="Yuan L."/>
            <person name="Wang Z."/>
            <person name="Xia Z."/>
            <person name="Xiao L."/>
            <person name="Anderson O.D."/>
            <person name="Ouyang S."/>
            <person name="Liang Y."/>
            <person name="Zimin A.V."/>
            <person name="Pertea G."/>
            <person name="Qi P."/>
            <person name="Bennetzen J.L."/>
            <person name="Dai X."/>
            <person name="Dawson M.W."/>
            <person name="Muller H.G."/>
            <person name="Kugler K."/>
            <person name="Rivarola-Duarte L."/>
            <person name="Spannagl M."/>
            <person name="Mayer K.F.X."/>
            <person name="Lu F.H."/>
            <person name="Bevan M.W."/>
            <person name="Leroy P."/>
            <person name="Li P."/>
            <person name="You F.M."/>
            <person name="Sun Q."/>
            <person name="Liu Z."/>
            <person name="Lyons E."/>
            <person name="Wicker T."/>
            <person name="Salzberg S.L."/>
            <person name="Devos K.M."/>
            <person name="Dvorak J."/>
        </authorList>
    </citation>
    <scope>NUCLEOTIDE SEQUENCE [LARGE SCALE GENOMIC DNA]</scope>
    <source>
        <strain evidence="1">cv. AL8/78</strain>
    </source>
</reference>
<evidence type="ECO:0000313" key="1">
    <source>
        <dbReference type="EnsemblPlants" id="AET1Gv21025800.1"/>
    </source>
</evidence>
<reference evidence="1" key="4">
    <citation type="submission" date="2019-03" db="UniProtKB">
        <authorList>
            <consortium name="EnsemblPlants"/>
        </authorList>
    </citation>
    <scope>IDENTIFICATION</scope>
</reference>
<reference evidence="1" key="5">
    <citation type="journal article" date="2021" name="G3 (Bethesda)">
        <title>Aegilops tauschii genome assembly Aet v5.0 features greater sequence contiguity and improved annotation.</title>
        <authorList>
            <person name="Wang L."/>
            <person name="Zhu T."/>
            <person name="Rodriguez J.C."/>
            <person name="Deal K.R."/>
            <person name="Dubcovsky J."/>
            <person name="McGuire P.E."/>
            <person name="Lux T."/>
            <person name="Spannagl M."/>
            <person name="Mayer K.F.X."/>
            <person name="Baldrich P."/>
            <person name="Meyers B.C."/>
            <person name="Huo N."/>
            <person name="Gu Y.Q."/>
            <person name="Zhou H."/>
            <person name="Devos K.M."/>
            <person name="Bennetzen J.L."/>
            <person name="Unver T."/>
            <person name="Budak H."/>
            <person name="Gulick P.J."/>
            <person name="Galiba G."/>
            <person name="Kalapos B."/>
            <person name="Nelson D.R."/>
            <person name="Li P."/>
            <person name="You F.M."/>
            <person name="Luo M.C."/>
            <person name="Dvorak J."/>
        </authorList>
    </citation>
    <scope>NUCLEOTIDE SEQUENCE [LARGE SCALE GENOMIC DNA]</scope>
    <source>
        <strain evidence="1">cv. AL8/78</strain>
    </source>
</reference>
<organism evidence="1 2">
    <name type="scientific">Aegilops tauschii subsp. strangulata</name>
    <name type="common">Goatgrass</name>
    <dbReference type="NCBI Taxonomy" id="200361"/>
    <lineage>
        <taxon>Eukaryota</taxon>
        <taxon>Viridiplantae</taxon>
        <taxon>Streptophyta</taxon>
        <taxon>Embryophyta</taxon>
        <taxon>Tracheophyta</taxon>
        <taxon>Spermatophyta</taxon>
        <taxon>Magnoliopsida</taxon>
        <taxon>Liliopsida</taxon>
        <taxon>Poales</taxon>
        <taxon>Poaceae</taxon>
        <taxon>BOP clade</taxon>
        <taxon>Pooideae</taxon>
        <taxon>Triticodae</taxon>
        <taxon>Triticeae</taxon>
        <taxon>Triticinae</taxon>
        <taxon>Aegilops</taxon>
    </lineage>
</organism>
<proteinExistence type="predicted"/>
<dbReference type="AlphaFoldDB" id="A0A453A3J0"/>
<sequence length="93" mass="10113">QDFWVLMAVFTKNSVVAVCLGALMLMTTLLSSEGSELVGCLEPHQNCFPDDCQRTCADNIIGKNVTGSCEPEHGPLKPYPALVCCCYRDGLRS</sequence>
<dbReference type="Proteomes" id="UP000015105">
    <property type="component" value="Chromosome 1D"/>
</dbReference>
<dbReference type="EnsemblPlants" id="AET1Gv21025800.1">
    <property type="protein sequence ID" value="AET1Gv21025800.1"/>
    <property type="gene ID" value="AET1Gv21025800"/>
</dbReference>
<evidence type="ECO:0000313" key="2">
    <source>
        <dbReference type="Proteomes" id="UP000015105"/>
    </source>
</evidence>
<reference evidence="2" key="1">
    <citation type="journal article" date="2014" name="Science">
        <title>Ancient hybridizations among the ancestral genomes of bread wheat.</title>
        <authorList>
            <consortium name="International Wheat Genome Sequencing Consortium,"/>
            <person name="Marcussen T."/>
            <person name="Sandve S.R."/>
            <person name="Heier L."/>
            <person name="Spannagl M."/>
            <person name="Pfeifer M."/>
            <person name="Jakobsen K.S."/>
            <person name="Wulff B.B."/>
            <person name="Steuernagel B."/>
            <person name="Mayer K.F."/>
            <person name="Olsen O.A."/>
        </authorList>
    </citation>
    <scope>NUCLEOTIDE SEQUENCE [LARGE SCALE GENOMIC DNA]</scope>
    <source>
        <strain evidence="2">cv. AL8/78</strain>
    </source>
</reference>
<name>A0A453A3J0_AEGTS</name>
<keyword evidence="2" id="KW-1185">Reference proteome</keyword>
<reference evidence="2" key="2">
    <citation type="journal article" date="2017" name="Nat. Plants">
        <title>The Aegilops tauschii genome reveals multiple impacts of transposons.</title>
        <authorList>
            <person name="Zhao G."/>
            <person name="Zou C."/>
            <person name="Li K."/>
            <person name="Wang K."/>
            <person name="Li T."/>
            <person name="Gao L."/>
            <person name="Zhang X."/>
            <person name="Wang H."/>
            <person name="Yang Z."/>
            <person name="Liu X."/>
            <person name="Jiang W."/>
            <person name="Mao L."/>
            <person name="Kong X."/>
            <person name="Jiao Y."/>
            <person name="Jia J."/>
        </authorList>
    </citation>
    <scope>NUCLEOTIDE SEQUENCE [LARGE SCALE GENOMIC DNA]</scope>
    <source>
        <strain evidence="2">cv. AL8/78</strain>
    </source>
</reference>